<evidence type="ECO:0000256" key="4">
    <source>
        <dbReference type="ARBA" id="ARBA00022847"/>
    </source>
</evidence>
<dbReference type="PANTHER" id="PTHR11706:SF33">
    <property type="entry name" value="NATURAL RESISTANCE-ASSOCIATED MACROPHAGE PROTEIN 2"/>
    <property type="match status" value="1"/>
</dbReference>
<dbReference type="GO" id="GO:0005886">
    <property type="term" value="C:plasma membrane"/>
    <property type="evidence" value="ECO:0007669"/>
    <property type="project" value="TreeGrafter"/>
</dbReference>
<comment type="caution">
    <text evidence="8">The sequence shown here is derived from an EMBL/GenBank/DDBJ whole genome shotgun (WGS) entry which is preliminary data.</text>
</comment>
<name>A0A840RCQ1_9NEIS</name>
<dbReference type="Proteomes" id="UP000543030">
    <property type="component" value="Unassembled WGS sequence"/>
</dbReference>
<keyword evidence="9" id="KW-1185">Reference proteome</keyword>
<feature type="transmembrane region" description="Helical" evidence="7">
    <location>
        <begin position="93"/>
        <end position="111"/>
    </location>
</feature>
<feature type="transmembrane region" description="Helical" evidence="7">
    <location>
        <begin position="196"/>
        <end position="215"/>
    </location>
</feature>
<keyword evidence="6 7" id="KW-0472">Membrane</keyword>
<proteinExistence type="predicted"/>
<sequence length="432" mass="46950">MKSHTFRMDQTMADSKQRWWKQLGPGLVTGAADDDPSGIATYSQAGAAFRFDILWTLLLCFPLMFAIQAISARIGRTTGNGLASTLQKNYHKSLFYIVILPMFVANVINIGADLAAMGDSAALLLHVHERIWLVAGFGVFCALCMVLVPYQRYASVLKWLTLSLFAYVVVMISIKVPWAQVLRTTVLPPLRWENKYMTTVVAVFGTTISPYLFFWQSSQEVEEIQQRADRDALIDAPHQHQAAFSRIRSDTLAGMAFSTLIAYCIVVATACTLNAHGITDIKSTAQAAQALKPFAGEAAFALFACGIIGTGLLGVPILAASASYGIAGTLDWPNSLSHRALAARRFYGLIVFAIAVGVLMNVVHIDPMTALFWSAVINGVVAVPAMVVIMLIASNDRIMGDFAVPRHLEILGWLATAVMLVAVVAMFVLMAL</sequence>
<dbReference type="GO" id="GO:0034755">
    <property type="term" value="P:iron ion transmembrane transport"/>
    <property type="evidence" value="ECO:0007669"/>
    <property type="project" value="TreeGrafter"/>
</dbReference>
<dbReference type="EMBL" id="JACHHN010000001">
    <property type="protein sequence ID" value="MBB5190130.1"/>
    <property type="molecule type" value="Genomic_DNA"/>
</dbReference>
<dbReference type="GO" id="GO:0015293">
    <property type="term" value="F:symporter activity"/>
    <property type="evidence" value="ECO:0007669"/>
    <property type="project" value="UniProtKB-KW"/>
</dbReference>
<dbReference type="Pfam" id="PF01566">
    <property type="entry name" value="Nramp"/>
    <property type="match status" value="1"/>
</dbReference>
<feature type="transmembrane region" description="Helical" evidence="7">
    <location>
        <begin position="131"/>
        <end position="150"/>
    </location>
</feature>
<evidence type="ECO:0000256" key="6">
    <source>
        <dbReference type="ARBA" id="ARBA00023136"/>
    </source>
</evidence>
<dbReference type="RefSeq" id="WP_221302979.1">
    <property type="nucleotide sequence ID" value="NZ_JACHHN010000001.1"/>
</dbReference>
<keyword evidence="4" id="KW-0769">Symport</keyword>
<feature type="transmembrane region" description="Helical" evidence="7">
    <location>
        <begin position="413"/>
        <end position="431"/>
    </location>
</feature>
<feature type="transmembrane region" description="Helical" evidence="7">
    <location>
        <begin position="157"/>
        <end position="176"/>
    </location>
</feature>
<feature type="transmembrane region" description="Helical" evidence="7">
    <location>
        <begin position="298"/>
        <end position="326"/>
    </location>
</feature>
<accession>A0A840RCQ1</accession>
<evidence type="ECO:0000256" key="1">
    <source>
        <dbReference type="ARBA" id="ARBA00004141"/>
    </source>
</evidence>
<dbReference type="GO" id="GO:0015086">
    <property type="term" value="F:cadmium ion transmembrane transporter activity"/>
    <property type="evidence" value="ECO:0007669"/>
    <property type="project" value="TreeGrafter"/>
</dbReference>
<reference evidence="8 9" key="1">
    <citation type="submission" date="2020-08" db="EMBL/GenBank/DDBJ databases">
        <title>Genomic Encyclopedia of Type Strains, Phase IV (KMG-IV): sequencing the most valuable type-strain genomes for metagenomic binning, comparative biology and taxonomic classification.</title>
        <authorList>
            <person name="Goeker M."/>
        </authorList>
    </citation>
    <scope>NUCLEOTIDE SEQUENCE [LARGE SCALE GENOMIC DNA]</scope>
    <source>
        <strain evidence="8 9">DSM 18233</strain>
    </source>
</reference>
<protein>
    <submittedName>
        <fullName evidence="8">NRAMP (Natural resistance-associated macrophage protein)-like metal ion transporter</fullName>
    </submittedName>
</protein>
<feature type="transmembrane region" description="Helical" evidence="7">
    <location>
        <begin position="346"/>
        <end position="365"/>
    </location>
</feature>
<dbReference type="PANTHER" id="PTHR11706">
    <property type="entry name" value="SOLUTE CARRIER PROTEIN FAMILY 11 MEMBER"/>
    <property type="match status" value="1"/>
</dbReference>
<evidence type="ECO:0000313" key="9">
    <source>
        <dbReference type="Proteomes" id="UP000543030"/>
    </source>
</evidence>
<evidence type="ECO:0000256" key="2">
    <source>
        <dbReference type="ARBA" id="ARBA00022448"/>
    </source>
</evidence>
<comment type="subcellular location">
    <subcellularLocation>
        <location evidence="1">Membrane</location>
        <topology evidence="1">Multi-pass membrane protein</topology>
    </subcellularLocation>
</comment>
<evidence type="ECO:0000256" key="3">
    <source>
        <dbReference type="ARBA" id="ARBA00022692"/>
    </source>
</evidence>
<keyword evidence="5 7" id="KW-1133">Transmembrane helix</keyword>
<dbReference type="InterPro" id="IPR001046">
    <property type="entry name" value="NRAMP_fam"/>
</dbReference>
<dbReference type="AlphaFoldDB" id="A0A840RCQ1"/>
<evidence type="ECO:0000313" key="8">
    <source>
        <dbReference type="EMBL" id="MBB5190130.1"/>
    </source>
</evidence>
<dbReference type="GO" id="GO:0005384">
    <property type="term" value="F:manganese ion transmembrane transporter activity"/>
    <property type="evidence" value="ECO:0007669"/>
    <property type="project" value="TreeGrafter"/>
</dbReference>
<feature type="transmembrane region" description="Helical" evidence="7">
    <location>
        <begin position="53"/>
        <end position="72"/>
    </location>
</feature>
<gene>
    <name evidence="8" type="ORF">HNQ50_000840</name>
</gene>
<keyword evidence="3 7" id="KW-0812">Transmembrane</keyword>
<keyword evidence="2" id="KW-0813">Transport</keyword>
<organism evidence="8 9">
    <name type="scientific">Silvimonas terrae</name>
    <dbReference type="NCBI Taxonomy" id="300266"/>
    <lineage>
        <taxon>Bacteria</taxon>
        <taxon>Pseudomonadati</taxon>
        <taxon>Pseudomonadota</taxon>
        <taxon>Betaproteobacteria</taxon>
        <taxon>Neisseriales</taxon>
        <taxon>Chitinibacteraceae</taxon>
        <taxon>Silvimonas</taxon>
    </lineage>
</organism>
<evidence type="ECO:0000256" key="7">
    <source>
        <dbReference type="SAM" id="Phobius"/>
    </source>
</evidence>
<evidence type="ECO:0000256" key="5">
    <source>
        <dbReference type="ARBA" id="ARBA00022989"/>
    </source>
</evidence>
<feature type="transmembrane region" description="Helical" evidence="7">
    <location>
        <begin position="252"/>
        <end position="278"/>
    </location>
</feature>
<feature type="transmembrane region" description="Helical" evidence="7">
    <location>
        <begin position="371"/>
        <end position="393"/>
    </location>
</feature>